<sequence length="79" mass="8928">MNTNNPAAAVIARYPYVDNVISSFHSENAALSYSRYARDLMNEAGFNLPSWDTSYSSLSSYERSIVNCFHGYHSPIRND</sequence>
<dbReference type="EMBL" id="JAIWYP010000001">
    <property type="protein sequence ID" value="KAH3876458.1"/>
    <property type="molecule type" value="Genomic_DNA"/>
</dbReference>
<dbReference type="Proteomes" id="UP000828390">
    <property type="component" value="Unassembled WGS sequence"/>
</dbReference>
<evidence type="ECO:0000313" key="2">
    <source>
        <dbReference type="Proteomes" id="UP000828390"/>
    </source>
</evidence>
<dbReference type="AlphaFoldDB" id="A0A9D4MH36"/>
<comment type="caution">
    <text evidence="1">The sequence shown here is derived from an EMBL/GenBank/DDBJ whole genome shotgun (WGS) entry which is preliminary data.</text>
</comment>
<evidence type="ECO:0000313" key="1">
    <source>
        <dbReference type="EMBL" id="KAH3876458.1"/>
    </source>
</evidence>
<name>A0A9D4MH36_DREPO</name>
<proteinExistence type="predicted"/>
<reference evidence="1" key="2">
    <citation type="submission" date="2020-11" db="EMBL/GenBank/DDBJ databases">
        <authorList>
            <person name="McCartney M.A."/>
            <person name="Auch B."/>
            <person name="Kono T."/>
            <person name="Mallez S."/>
            <person name="Becker A."/>
            <person name="Gohl D.M."/>
            <person name="Silverstein K.A.T."/>
            <person name="Koren S."/>
            <person name="Bechman K.B."/>
            <person name="Herman A."/>
            <person name="Abrahante J.E."/>
            <person name="Garbe J."/>
        </authorList>
    </citation>
    <scope>NUCLEOTIDE SEQUENCE</scope>
    <source>
        <strain evidence="1">Duluth1</strain>
        <tissue evidence="1">Whole animal</tissue>
    </source>
</reference>
<keyword evidence="2" id="KW-1185">Reference proteome</keyword>
<protein>
    <submittedName>
        <fullName evidence="1">Uncharacterized protein</fullName>
    </submittedName>
</protein>
<reference evidence="1" key="1">
    <citation type="journal article" date="2019" name="bioRxiv">
        <title>The Genome of the Zebra Mussel, Dreissena polymorpha: A Resource for Invasive Species Research.</title>
        <authorList>
            <person name="McCartney M.A."/>
            <person name="Auch B."/>
            <person name="Kono T."/>
            <person name="Mallez S."/>
            <person name="Zhang Y."/>
            <person name="Obille A."/>
            <person name="Becker A."/>
            <person name="Abrahante J.E."/>
            <person name="Garbe J."/>
            <person name="Badalamenti J.P."/>
            <person name="Herman A."/>
            <person name="Mangelson H."/>
            <person name="Liachko I."/>
            <person name="Sullivan S."/>
            <person name="Sone E.D."/>
            <person name="Koren S."/>
            <person name="Silverstein K.A.T."/>
            <person name="Beckman K.B."/>
            <person name="Gohl D.M."/>
        </authorList>
    </citation>
    <scope>NUCLEOTIDE SEQUENCE</scope>
    <source>
        <strain evidence="1">Duluth1</strain>
        <tissue evidence="1">Whole animal</tissue>
    </source>
</reference>
<accession>A0A9D4MH36</accession>
<organism evidence="1 2">
    <name type="scientific">Dreissena polymorpha</name>
    <name type="common">Zebra mussel</name>
    <name type="synonym">Mytilus polymorpha</name>
    <dbReference type="NCBI Taxonomy" id="45954"/>
    <lineage>
        <taxon>Eukaryota</taxon>
        <taxon>Metazoa</taxon>
        <taxon>Spiralia</taxon>
        <taxon>Lophotrochozoa</taxon>
        <taxon>Mollusca</taxon>
        <taxon>Bivalvia</taxon>
        <taxon>Autobranchia</taxon>
        <taxon>Heteroconchia</taxon>
        <taxon>Euheterodonta</taxon>
        <taxon>Imparidentia</taxon>
        <taxon>Neoheterodontei</taxon>
        <taxon>Myida</taxon>
        <taxon>Dreissenoidea</taxon>
        <taxon>Dreissenidae</taxon>
        <taxon>Dreissena</taxon>
    </lineage>
</organism>
<gene>
    <name evidence="1" type="ORF">DPMN_000301</name>
</gene>